<keyword evidence="1" id="KW-0472">Membrane</keyword>
<keyword evidence="1" id="KW-1133">Transmembrane helix</keyword>
<dbReference type="Proteomes" id="UP000735302">
    <property type="component" value="Unassembled WGS sequence"/>
</dbReference>
<reference evidence="2 3" key="1">
    <citation type="journal article" date="2021" name="Elife">
        <title>Chloroplast acquisition without the gene transfer in kleptoplastic sea slugs, Plakobranchus ocellatus.</title>
        <authorList>
            <person name="Maeda T."/>
            <person name="Takahashi S."/>
            <person name="Yoshida T."/>
            <person name="Shimamura S."/>
            <person name="Takaki Y."/>
            <person name="Nagai Y."/>
            <person name="Toyoda A."/>
            <person name="Suzuki Y."/>
            <person name="Arimoto A."/>
            <person name="Ishii H."/>
            <person name="Satoh N."/>
            <person name="Nishiyama T."/>
            <person name="Hasebe M."/>
            <person name="Maruyama T."/>
            <person name="Minagawa J."/>
            <person name="Obokata J."/>
            <person name="Shigenobu S."/>
        </authorList>
    </citation>
    <scope>NUCLEOTIDE SEQUENCE [LARGE SCALE GENOMIC DNA]</scope>
</reference>
<evidence type="ECO:0000256" key="1">
    <source>
        <dbReference type="SAM" id="Phobius"/>
    </source>
</evidence>
<sequence length="113" mass="12789">MCARACETRVPECHGTEAHRYCERSVASSGTVCGFLCTEIRDLGARVRTVGISWLTQVYIPSHGSMENRRREDDDNNLVISAIQITSMALFWCGNYLDMPERDALMHMVILTF</sequence>
<organism evidence="2 3">
    <name type="scientific">Plakobranchus ocellatus</name>
    <dbReference type="NCBI Taxonomy" id="259542"/>
    <lineage>
        <taxon>Eukaryota</taxon>
        <taxon>Metazoa</taxon>
        <taxon>Spiralia</taxon>
        <taxon>Lophotrochozoa</taxon>
        <taxon>Mollusca</taxon>
        <taxon>Gastropoda</taxon>
        <taxon>Heterobranchia</taxon>
        <taxon>Euthyneura</taxon>
        <taxon>Panpulmonata</taxon>
        <taxon>Sacoglossa</taxon>
        <taxon>Placobranchoidea</taxon>
        <taxon>Plakobranchidae</taxon>
        <taxon>Plakobranchus</taxon>
    </lineage>
</organism>
<comment type="caution">
    <text evidence="2">The sequence shown here is derived from an EMBL/GenBank/DDBJ whole genome shotgun (WGS) entry which is preliminary data.</text>
</comment>
<keyword evidence="3" id="KW-1185">Reference proteome</keyword>
<evidence type="ECO:0000313" key="2">
    <source>
        <dbReference type="EMBL" id="GFN79799.1"/>
    </source>
</evidence>
<accession>A0AAV3YAJ8</accession>
<evidence type="ECO:0000313" key="3">
    <source>
        <dbReference type="Proteomes" id="UP000735302"/>
    </source>
</evidence>
<protein>
    <submittedName>
        <fullName evidence="2">Uncharacterized protein</fullName>
    </submittedName>
</protein>
<dbReference type="AlphaFoldDB" id="A0AAV3YAJ8"/>
<name>A0AAV3YAJ8_9GAST</name>
<proteinExistence type="predicted"/>
<gene>
    <name evidence="2" type="ORF">PoB_000630500</name>
</gene>
<feature type="transmembrane region" description="Helical" evidence="1">
    <location>
        <begin position="78"/>
        <end position="97"/>
    </location>
</feature>
<dbReference type="EMBL" id="BLXT01000744">
    <property type="protein sequence ID" value="GFN79799.1"/>
    <property type="molecule type" value="Genomic_DNA"/>
</dbReference>
<keyword evidence="1" id="KW-0812">Transmembrane</keyword>